<keyword evidence="2" id="KW-1185">Reference proteome</keyword>
<sequence length="180" mass="20447">MSKQNNWVVSLKKGLIDSQLACGVALLQTKNLNEEDTKNKLMECIVSKHLPDFKAEMSQLQTQKQFINLFGTFNKESKTQRTTVDDNDSLMMIDDINDDKILQIEEDTTGPKHITLCGARLILLSRPIMNAIVGTSYHKRYSVVIYRLSYGMILIVIFQRPSTIQKVLHAVENVCSVIND</sequence>
<protein>
    <submittedName>
        <fullName evidence="1">Uncharacterized protein</fullName>
    </submittedName>
</protein>
<reference evidence="1 2" key="1">
    <citation type="submission" date="2024-03" db="EMBL/GenBank/DDBJ databases">
        <title>The Acrasis kona genome and developmental transcriptomes reveal deep origins of eukaryotic multicellular pathways.</title>
        <authorList>
            <person name="Sheikh S."/>
            <person name="Fu C.-J."/>
            <person name="Brown M.W."/>
            <person name="Baldauf S.L."/>
        </authorList>
    </citation>
    <scope>NUCLEOTIDE SEQUENCE [LARGE SCALE GENOMIC DNA]</scope>
    <source>
        <strain evidence="1 2">ATCC MYA-3509</strain>
    </source>
</reference>
<proteinExistence type="predicted"/>
<name>A0AAW2ZNE8_9EUKA</name>
<organism evidence="1 2">
    <name type="scientific">Acrasis kona</name>
    <dbReference type="NCBI Taxonomy" id="1008807"/>
    <lineage>
        <taxon>Eukaryota</taxon>
        <taxon>Discoba</taxon>
        <taxon>Heterolobosea</taxon>
        <taxon>Tetramitia</taxon>
        <taxon>Eutetramitia</taxon>
        <taxon>Acrasidae</taxon>
        <taxon>Acrasis</taxon>
    </lineage>
</organism>
<evidence type="ECO:0000313" key="1">
    <source>
        <dbReference type="EMBL" id="KAL0491000.1"/>
    </source>
</evidence>
<dbReference type="EMBL" id="JAOPGA020001743">
    <property type="protein sequence ID" value="KAL0491000.1"/>
    <property type="molecule type" value="Genomic_DNA"/>
</dbReference>
<dbReference type="AlphaFoldDB" id="A0AAW2ZNE8"/>
<gene>
    <name evidence="1" type="ORF">AKO1_002703</name>
</gene>
<comment type="caution">
    <text evidence="1">The sequence shown here is derived from an EMBL/GenBank/DDBJ whole genome shotgun (WGS) entry which is preliminary data.</text>
</comment>
<dbReference type="Proteomes" id="UP001431209">
    <property type="component" value="Unassembled WGS sequence"/>
</dbReference>
<accession>A0AAW2ZNE8</accession>
<evidence type="ECO:0000313" key="2">
    <source>
        <dbReference type="Proteomes" id="UP001431209"/>
    </source>
</evidence>